<dbReference type="SMART" id="SM00233">
    <property type="entry name" value="PH"/>
    <property type="match status" value="1"/>
</dbReference>
<feature type="compositionally biased region" description="Polar residues" evidence="1">
    <location>
        <begin position="495"/>
        <end position="505"/>
    </location>
</feature>
<feature type="compositionally biased region" description="Polar residues" evidence="1">
    <location>
        <begin position="79"/>
        <end position="90"/>
    </location>
</feature>
<feature type="compositionally biased region" description="Polar residues" evidence="1">
    <location>
        <begin position="455"/>
        <end position="464"/>
    </location>
</feature>
<evidence type="ECO:0000256" key="1">
    <source>
        <dbReference type="SAM" id="MobiDB-lite"/>
    </source>
</evidence>
<feature type="compositionally biased region" description="Low complexity" evidence="1">
    <location>
        <begin position="333"/>
        <end position="357"/>
    </location>
</feature>
<keyword evidence="4" id="KW-1185">Reference proteome</keyword>
<feature type="compositionally biased region" description="Pro residues" evidence="1">
    <location>
        <begin position="118"/>
        <end position="133"/>
    </location>
</feature>
<gene>
    <name evidence="3" type="ORF">JKP88DRAFT_261932</name>
</gene>
<feature type="compositionally biased region" description="Low complexity" evidence="1">
    <location>
        <begin position="370"/>
        <end position="388"/>
    </location>
</feature>
<feature type="compositionally biased region" description="Polar residues" evidence="1">
    <location>
        <begin position="186"/>
        <end position="195"/>
    </location>
</feature>
<evidence type="ECO:0000313" key="4">
    <source>
        <dbReference type="Proteomes" id="UP000664859"/>
    </source>
</evidence>
<feature type="compositionally biased region" description="Basic and acidic residues" evidence="1">
    <location>
        <begin position="316"/>
        <end position="330"/>
    </location>
</feature>
<dbReference type="Proteomes" id="UP000664859">
    <property type="component" value="Unassembled WGS sequence"/>
</dbReference>
<accession>A0A835ZLL0</accession>
<feature type="domain" description="PH" evidence="2">
    <location>
        <begin position="690"/>
        <end position="847"/>
    </location>
</feature>
<dbReference type="SUPFAM" id="SSF50729">
    <property type="entry name" value="PH domain-like"/>
    <property type="match status" value="1"/>
</dbReference>
<proteinExistence type="predicted"/>
<feature type="region of interest" description="Disordered" evidence="1">
    <location>
        <begin position="849"/>
        <end position="894"/>
    </location>
</feature>
<feature type="compositionally biased region" description="Low complexity" evidence="1">
    <location>
        <begin position="480"/>
        <end position="491"/>
    </location>
</feature>
<dbReference type="EMBL" id="JAFCMP010000024">
    <property type="protein sequence ID" value="KAG5191103.1"/>
    <property type="molecule type" value="Genomic_DNA"/>
</dbReference>
<name>A0A835ZLL0_9STRA</name>
<dbReference type="Gene3D" id="2.30.29.30">
    <property type="entry name" value="Pleckstrin-homology domain (PH domain)/Phosphotyrosine-binding domain (PTB)"/>
    <property type="match status" value="1"/>
</dbReference>
<feature type="compositionally biased region" description="Low complexity" evidence="1">
    <location>
        <begin position="992"/>
        <end position="1002"/>
    </location>
</feature>
<feature type="compositionally biased region" description="Low complexity" evidence="1">
    <location>
        <begin position="134"/>
        <end position="151"/>
    </location>
</feature>
<sequence length="1010" mass="107148">MQASGKQKMSWSDALDQYNGGASTPPGRRYDDDTDGDSSTSVTPPDKPVRRSSGGRMPSSAAASISENTAEAVEPLNGHTPNGDSGTRASGRTAGHKSSEVAGSSKRYDPQPKSSKPTSPPLPQSAAPTPVPPSHSAASAAGTPPAKAPSSKMSTLALMLKKDKDAPAPHASESGNTSAGGGEATAEQQEQTAYSSGDVVDVKWMGGSKRATVMTRNRDGTYRLELDAGAVIKAVSAAALTMVEPASSPPPSGDERPGEPQGLPRSAAAAPESGQRSRAQSSAHGDESKERSPGGSTSGSPARGSRNFGMLKAIFKRKEEAGTDTSREVRSVSTADSSSARPRASSADSMSSPAVDSSADETPRGRRSVSFGPRLSRSGSRLRSFLGSPRKRSADAPGGGAKQQQQSPDKADDSSTQWDEYVQQSPLASPVQQPDQQPRRRRKPDLSLTPPPASPRQTAQNGRTTGLGAMLWRGVDRSRSSSAAGRAEAGGHVSPPTSQSNSTGRQWFRSLRRESPANESPAARSLFGRSASPASPASAAPLRPEHLRRQPRSPASNDGNPHDDPFADDFDGEFLGGGEGGGDAPWSPSGSPLGHTFEGEYEAAAPSLPRAVDDYIDVRVDMERRMSATGPRRLPQPHAFASFADGRRHGTLSYSKELVSGAQTAAESMPFTEALFKAGVSETPHSTKQGILLEGWLQKYSPNSVAGRKWHARYCVLYAGSCELRYYRACQASGWRWFSWCVSVERQGVASETGHHDKDASWGRIPIGERGSTPLRLLVRIEQPSKAKWKGCRFDLVARHRGSGRYPGIQIRPGTERTVLSTKTLKFCAETPQQRLLWVTVIESLMKQHGWGDGPEAPQQRHAQQQQQQRRRASSRSPSAMYSTGRSLGATGATAFGNTMTELPAKWLDDRHGTLSFVEDAASGGDKESADGSAALSDIASEPAEDDNEAERRHAPVHGAVGGVKIPFSPGGRRGSLVTQTLTPPIADRRASASADGAQRRSSSLKRDLL</sequence>
<comment type="caution">
    <text evidence="3">The sequence shown here is derived from an EMBL/GenBank/DDBJ whole genome shotgun (WGS) entry which is preliminary data.</text>
</comment>
<evidence type="ECO:0000313" key="3">
    <source>
        <dbReference type="EMBL" id="KAG5191103.1"/>
    </source>
</evidence>
<feature type="compositionally biased region" description="Low complexity" evidence="1">
    <location>
        <begin position="530"/>
        <end position="541"/>
    </location>
</feature>
<dbReference type="InterPro" id="IPR001849">
    <property type="entry name" value="PH_domain"/>
</dbReference>
<feature type="region of interest" description="Disordered" evidence="1">
    <location>
        <begin position="1"/>
        <end position="223"/>
    </location>
</feature>
<feature type="compositionally biased region" description="Polar residues" evidence="1">
    <location>
        <begin position="274"/>
        <end position="283"/>
    </location>
</feature>
<organism evidence="3 4">
    <name type="scientific">Tribonema minus</name>
    <dbReference type="NCBI Taxonomy" id="303371"/>
    <lineage>
        <taxon>Eukaryota</taxon>
        <taxon>Sar</taxon>
        <taxon>Stramenopiles</taxon>
        <taxon>Ochrophyta</taxon>
        <taxon>PX clade</taxon>
        <taxon>Xanthophyceae</taxon>
        <taxon>Tribonematales</taxon>
        <taxon>Tribonemataceae</taxon>
        <taxon>Tribonema</taxon>
    </lineage>
</organism>
<dbReference type="OrthoDB" id="79452at2759"/>
<feature type="compositionally biased region" description="Low complexity" evidence="1">
    <location>
        <begin position="857"/>
        <end position="868"/>
    </location>
</feature>
<feature type="region of interest" description="Disordered" evidence="1">
    <location>
        <begin position="242"/>
        <end position="597"/>
    </location>
</feature>
<feature type="region of interest" description="Disordered" evidence="1">
    <location>
        <begin position="921"/>
        <end position="1010"/>
    </location>
</feature>
<feature type="compositionally biased region" description="Polar residues" evidence="1">
    <location>
        <begin position="1"/>
        <end position="10"/>
    </location>
</feature>
<dbReference type="InterPro" id="IPR011993">
    <property type="entry name" value="PH-like_dom_sf"/>
</dbReference>
<dbReference type="PROSITE" id="PS50003">
    <property type="entry name" value="PH_DOMAIN"/>
    <property type="match status" value="1"/>
</dbReference>
<reference evidence="3" key="1">
    <citation type="submission" date="2021-02" db="EMBL/GenBank/DDBJ databases">
        <title>First Annotated Genome of the Yellow-green Alga Tribonema minus.</title>
        <authorList>
            <person name="Mahan K.M."/>
        </authorList>
    </citation>
    <scope>NUCLEOTIDE SEQUENCE</scope>
    <source>
        <strain evidence="3">UTEX B ZZ1240</strain>
    </source>
</reference>
<feature type="compositionally biased region" description="Polar residues" evidence="1">
    <location>
        <begin position="402"/>
        <end position="427"/>
    </location>
</feature>
<dbReference type="AlphaFoldDB" id="A0A835ZLL0"/>
<protein>
    <recommendedName>
        <fullName evidence="2">PH domain-containing protein</fullName>
    </recommendedName>
</protein>
<feature type="compositionally biased region" description="Gly residues" evidence="1">
    <location>
        <begin position="574"/>
        <end position="583"/>
    </location>
</feature>
<evidence type="ECO:0000259" key="2">
    <source>
        <dbReference type="PROSITE" id="PS50003"/>
    </source>
</evidence>